<name>A0A9Q0RVI3_9DIPT</name>
<evidence type="ECO:0000256" key="3">
    <source>
        <dbReference type="ARBA" id="ARBA00022833"/>
    </source>
</evidence>
<proteinExistence type="inferred from homology"/>
<keyword evidence="6" id="KW-1185">Reference proteome</keyword>
<evidence type="ECO:0000256" key="4">
    <source>
        <dbReference type="ARBA" id="ARBA00038402"/>
    </source>
</evidence>
<accession>A0A9Q0RVI3</accession>
<dbReference type="Gene3D" id="6.20.50.20">
    <property type="match status" value="1"/>
</dbReference>
<evidence type="ECO:0000313" key="5">
    <source>
        <dbReference type="EMBL" id="KAJ6633476.1"/>
    </source>
</evidence>
<keyword evidence="2" id="KW-0479">Metal-binding</keyword>
<dbReference type="GO" id="GO:0046872">
    <property type="term" value="F:metal ion binding"/>
    <property type="evidence" value="ECO:0007669"/>
    <property type="project" value="UniProtKB-KW"/>
</dbReference>
<dbReference type="PANTHER" id="PTHR14742:SF0">
    <property type="entry name" value="RIBONUCLEASE P PROTEIN SUBUNIT P21"/>
    <property type="match status" value="1"/>
</dbReference>
<keyword evidence="3" id="KW-0862">Zinc</keyword>
<dbReference type="GO" id="GO:0008033">
    <property type="term" value="P:tRNA processing"/>
    <property type="evidence" value="ECO:0007669"/>
    <property type="project" value="UniProtKB-KW"/>
</dbReference>
<gene>
    <name evidence="5" type="primary">Rpp21</name>
    <name evidence="5" type="ORF">Bhyg_16859</name>
</gene>
<evidence type="ECO:0000256" key="1">
    <source>
        <dbReference type="ARBA" id="ARBA00022694"/>
    </source>
</evidence>
<dbReference type="Pfam" id="PF04032">
    <property type="entry name" value="Rpr2"/>
    <property type="match status" value="1"/>
</dbReference>
<dbReference type="PANTHER" id="PTHR14742">
    <property type="entry name" value="RIBONUCLEASE P SUBUNIT P21"/>
    <property type="match status" value="1"/>
</dbReference>
<dbReference type="OrthoDB" id="128536at2759"/>
<sequence>MGGKKQKCFGKDVFERMNFLYQAGTLMAGNNKALSCYYGQLCKSIGKKAVLRIEPNLHRTMCKRCGNILKPSKSAELSISDENPKMCVITCNVCGKCRRFPINPNYNLWFDNPQSVVEEIRYDGESDENQKN</sequence>
<keyword evidence="1" id="KW-0819">tRNA processing</keyword>
<organism evidence="5 6">
    <name type="scientific">Pseudolycoriella hygida</name>
    <dbReference type="NCBI Taxonomy" id="35572"/>
    <lineage>
        <taxon>Eukaryota</taxon>
        <taxon>Metazoa</taxon>
        <taxon>Ecdysozoa</taxon>
        <taxon>Arthropoda</taxon>
        <taxon>Hexapoda</taxon>
        <taxon>Insecta</taxon>
        <taxon>Pterygota</taxon>
        <taxon>Neoptera</taxon>
        <taxon>Endopterygota</taxon>
        <taxon>Diptera</taxon>
        <taxon>Nematocera</taxon>
        <taxon>Sciaroidea</taxon>
        <taxon>Sciaridae</taxon>
        <taxon>Pseudolycoriella</taxon>
    </lineage>
</organism>
<evidence type="ECO:0000256" key="2">
    <source>
        <dbReference type="ARBA" id="ARBA00022723"/>
    </source>
</evidence>
<reference evidence="5" key="1">
    <citation type="submission" date="2022-07" db="EMBL/GenBank/DDBJ databases">
        <authorList>
            <person name="Trinca V."/>
            <person name="Uliana J.V.C."/>
            <person name="Torres T.T."/>
            <person name="Ward R.J."/>
            <person name="Monesi N."/>
        </authorList>
    </citation>
    <scope>NUCLEOTIDE SEQUENCE</scope>
    <source>
        <strain evidence="5">HSMRA1968</strain>
        <tissue evidence="5">Whole embryos</tissue>
    </source>
</reference>
<dbReference type="EMBL" id="WJQU01001987">
    <property type="protein sequence ID" value="KAJ6633476.1"/>
    <property type="molecule type" value="Genomic_DNA"/>
</dbReference>
<protein>
    <submittedName>
        <fullName evidence="5">Ribonuclease P protein subunit p21</fullName>
    </submittedName>
</protein>
<evidence type="ECO:0000313" key="6">
    <source>
        <dbReference type="Proteomes" id="UP001151699"/>
    </source>
</evidence>
<dbReference type="Proteomes" id="UP001151699">
    <property type="component" value="Unassembled WGS sequence"/>
</dbReference>
<dbReference type="GO" id="GO:0005655">
    <property type="term" value="C:nucleolar ribonuclease P complex"/>
    <property type="evidence" value="ECO:0007669"/>
    <property type="project" value="TreeGrafter"/>
</dbReference>
<dbReference type="AlphaFoldDB" id="A0A9Q0RVI3"/>
<dbReference type="InterPro" id="IPR007175">
    <property type="entry name" value="Rpr2/Snm1/Rpp21"/>
</dbReference>
<comment type="caution">
    <text evidence="5">The sequence shown here is derived from an EMBL/GenBank/DDBJ whole genome shotgun (WGS) entry which is preliminary data.</text>
</comment>
<comment type="similarity">
    <text evidence="4">Belongs to the eukaryotic/archaeal RNase P protein component 4 family.</text>
</comment>